<proteinExistence type="predicted"/>
<comment type="caution">
    <text evidence="1">The sequence shown here is derived from an EMBL/GenBank/DDBJ whole genome shotgun (WGS) entry which is preliminary data.</text>
</comment>
<reference evidence="1" key="1">
    <citation type="journal article" date="2020" name="bioRxiv">
        <title>Comparative genomics of Chlamydomonas.</title>
        <authorList>
            <person name="Craig R.J."/>
            <person name="Hasan A.R."/>
            <person name="Ness R.W."/>
            <person name="Keightley P.D."/>
        </authorList>
    </citation>
    <scope>NUCLEOTIDE SEQUENCE</scope>
    <source>
        <strain evidence="1">CCAP 11/70</strain>
    </source>
</reference>
<dbReference type="Pfam" id="PF10009">
    <property type="entry name" value="DUF2252"/>
    <property type="match status" value="2"/>
</dbReference>
<evidence type="ECO:0008006" key="3">
    <source>
        <dbReference type="Google" id="ProtNLM"/>
    </source>
</evidence>
<dbReference type="EMBL" id="JAEHOE010000140">
    <property type="protein sequence ID" value="KAG2484893.1"/>
    <property type="molecule type" value="Genomic_DNA"/>
</dbReference>
<keyword evidence="2" id="KW-1185">Reference proteome</keyword>
<dbReference type="AlphaFoldDB" id="A0A835XIW1"/>
<name>A0A835XIW1_9CHLO</name>
<dbReference type="PANTHER" id="PTHR39441:SF1">
    <property type="entry name" value="DUF2252 DOMAIN-CONTAINING PROTEIN"/>
    <property type="match status" value="1"/>
</dbReference>
<dbReference type="OrthoDB" id="9975454at2759"/>
<dbReference type="PANTHER" id="PTHR39441">
    <property type="entry name" value="DUF2252 DOMAIN-CONTAINING PROTEIN"/>
    <property type="match status" value="1"/>
</dbReference>
<dbReference type="InterPro" id="IPR018721">
    <property type="entry name" value="DUF2252"/>
</dbReference>
<organism evidence="1 2">
    <name type="scientific">Edaphochlamys debaryana</name>
    <dbReference type="NCBI Taxonomy" id="47281"/>
    <lineage>
        <taxon>Eukaryota</taxon>
        <taxon>Viridiplantae</taxon>
        <taxon>Chlorophyta</taxon>
        <taxon>core chlorophytes</taxon>
        <taxon>Chlorophyceae</taxon>
        <taxon>CS clade</taxon>
        <taxon>Chlamydomonadales</taxon>
        <taxon>Chlamydomonadales incertae sedis</taxon>
        <taxon>Edaphochlamys</taxon>
    </lineage>
</organism>
<gene>
    <name evidence="1" type="ORF">HYH03_016374</name>
</gene>
<protein>
    <recommendedName>
        <fullName evidence="3">DUF2252 domain-containing protein</fullName>
    </recommendedName>
</protein>
<sequence length="497" mass="55337">MLSQRRAMPGVRPSRRHSCRPMAWLSNQSTDVTYAVVGGKADPQLLTSNPTMAQTIAALTASRPRDNQELFGQMLDGISLEDKRQKLKKMSAGPFHFYRGSAKFFYRDMQQQNVMVNNPFDVAGAKTWLTGDMHMANASFVGSYLYDVYRLAASVALVARDESNKTLEAPEDAASKYVLTFARSYLQQIEALAADANKDSVNRKPLNKDSAYGLIHDKLLKDPLDSDLGANDEYVKGDKLDKLRAPKDDPYSLQSVDKNVEDAVRDAVDAYARTTVKWADPDDRKGSKYFEVLDVMQRFDQGTGSLGTTRFYVLVAGSKKKPPVLLDVKQQGPPAWYDYVSDGEKAAAYGDLPYVDERDAARVVRAYKKMVSYGPDPHFGVLTLSGLGKPWDGFYSVRERSRWKKSLKLVWELPKPGKEEKHDPLNDEDLELLAEQYGTLLANAHDRASSQSYLGEDGTADNFAKSLRDGLQGKEEAFIKSVVSVGCAYARQVQDSG</sequence>
<evidence type="ECO:0000313" key="1">
    <source>
        <dbReference type="EMBL" id="KAG2484893.1"/>
    </source>
</evidence>
<evidence type="ECO:0000313" key="2">
    <source>
        <dbReference type="Proteomes" id="UP000612055"/>
    </source>
</evidence>
<accession>A0A835XIW1</accession>
<dbReference type="Proteomes" id="UP000612055">
    <property type="component" value="Unassembled WGS sequence"/>
</dbReference>